<comment type="caution">
    <text evidence="1">The sequence shown here is derived from an EMBL/GenBank/DDBJ whole genome shotgun (WGS) entry which is preliminary data.</text>
</comment>
<protein>
    <submittedName>
        <fullName evidence="1">Uncharacterized protein</fullName>
    </submittedName>
</protein>
<reference evidence="1" key="1">
    <citation type="submission" date="2020-06" db="EMBL/GenBank/DDBJ databases">
        <title>WGS assembly of Ceratodon purpureus strain R40.</title>
        <authorList>
            <person name="Carey S.B."/>
            <person name="Jenkins J."/>
            <person name="Shu S."/>
            <person name="Lovell J.T."/>
            <person name="Sreedasyam A."/>
            <person name="Maumus F."/>
            <person name="Tiley G.P."/>
            <person name="Fernandez-Pozo N."/>
            <person name="Barry K."/>
            <person name="Chen C."/>
            <person name="Wang M."/>
            <person name="Lipzen A."/>
            <person name="Daum C."/>
            <person name="Saski C.A."/>
            <person name="Payton A.C."/>
            <person name="Mcbreen J.C."/>
            <person name="Conrad R.E."/>
            <person name="Kollar L.M."/>
            <person name="Olsson S."/>
            <person name="Huttunen S."/>
            <person name="Landis J.B."/>
            <person name="Wickett N.J."/>
            <person name="Johnson M.G."/>
            <person name="Rensing S.A."/>
            <person name="Grimwood J."/>
            <person name="Schmutz J."/>
            <person name="Mcdaniel S.F."/>
        </authorList>
    </citation>
    <scope>NUCLEOTIDE SEQUENCE</scope>
    <source>
        <strain evidence="1">R40</strain>
    </source>
</reference>
<dbReference type="Proteomes" id="UP000822688">
    <property type="component" value="Chromosome 9"/>
</dbReference>
<gene>
    <name evidence="1" type="ORF">KC19_9G104500</name>
</gene>
<keyword evidence="2" id="KW-1185">Reference proteome</keyword>
<proteinExistence type="predicted"/>
<name>A0A8T0GW56_CERPU</name>
<evidence type="ECO:0000313" key="2">
    <source>
        <dbReference type="Proteomes" id="UP000822688"/>
    </source>
</evidence>
<dbReference type="EMBL" id="CM026430">
    <property type="protein sequence ID" value="KAG0561938.1"/>
    <property type="molecule type" value="Genomic_DNA"/>
</dbReference>
<sequence>MPTHGPQHRYAQAPIAPVRPQFVLMKTSNNHTYWRAIVSRNQRREVTAYIDRKWTKEISAVPARLVSEVLKTQRNGRWIESRPTQHTHAQRFVLMKTSNNHTYWRAIVSINQRGEVTAYIDQNWTKEISAVPARLVSEVHKTQRNGHWIESRR</sequence>
<dbReference type="AlphaFoldDB" id="A0A8T0GW56"/>
<accession>A0A8T0GW56</accession>
<evidence type="ECO:0000313" key="1">
    <source>
        <dbReference type="EMBL" id="KAG0561938.1"/>
    </source>
</evidence>
<organism evidence="1 2">
    <name type="scientific">Ceratodon purpureus</name>
    <name type="common">Fire moss</name>
    <name type="synonym">Dicranum purpureum</name>
    <dbReference type="NCBI Taxonomy" id="3225"/>
    <lineage>
        <taxon>Eukaryota</taxon>
        <taxon>Viridiplantae</taxon>
        <taxon>Streptophyta</taxon>
        <taxon>Embryophyta</taxon>
        <taxon>Bryophyta</taxon>
        <taxon>Bryophytina</taxon>
        <taxon>Bryopsida</taxon>
        <taxon>Dicranidae</taxon>
        <taxon>Pseudoditrichales</taxon>
        <taxon>Ditrichaceae</taxon>
        <taxon>Ceratodon</taxon>
    </lineage>
</organism>